<dbReference type="Proteomes" id="UP000004259">
    <property type="component" value="Unassembled WGS sequence"/>
</dbReference>
<comment type="caution">
    <text evidence="1">The sequence shown here is derived from an EMBL/GenBank/DDBJ whole genome shotgun (WGS) entry which is preliminary data.</text>
</comment>
<name>E9S8F1_RUMAL</name>
<proteinExistence type="predicted"/>
<dbReference type="AlphaFoldDB" id="E9S8F1"/>
<evidence type="ECO:0000313" key="1">
    <source>
        <dbReference type="EMBL" id="EGC04451.1"/>
    </source>
</evidence>
<evidence type="ECO:0000313" key="2">
    <source>
        <dbReference type="Proteomes" id="UP000004259"/>
    </source>
</evidence>
<accession>E9S8F1</accession>
<protein>
    <submittedName>
        <fullName evidence="1">Conserved domain protein</fullName>
    </submittedName>
</protein>
<gene>
    <name evidence="1" type="ORF">CUS_4855</name>
</gene>
<organism evidence="1 2">
    <name type="scientific">Ruminococcus albus 8</name>
    <dbReference type="NCBI Taxonomy" id="246199"/>
    <lineage>
        <taxon>Bacteria</taxon>
        <taxon>Bacillati</taxon>
        <taxon>Bacillota</taxon>
        <taxon>Clostridia</taxon>
        <taxon>Eubacteriales</taxon>
        <taxon>Oscillospiraceae</taxon>
        <taxon>Ruminococcus</taxon>
    </lineage>
</organism>
<keyword evidence="2" id="KW-1185">Reference proteome</keyword>
<dbReference type="EMBL" id="ADKM02000023">
    <property type="protein sequence ID" value="EGC04451.1"/>
    <property type="molecule type" value="Genomic_DNA"/>
</dbReference>
<reference evidence="1 2" key="1">
    <citation type="submission" date="2011-02" db="EMBL/GenBank/DDBJ databases">
        <authorList>
            <person name="Nelson K.E."/>
            <person name="Sutton G."/>
            <person name="Torralba M."/>
            <person name="Durkin S."/>
            <person name="Harkins D."/>
            <person name="Montgomery R."/>
            <person name="Ziemer C."/>
            <person name="Klaassens E."/>
            <person name="Ocuiv P."/>
            <person name="Morrison M."/>
        </authorList>
    </citation>
    <scope>NUCLEOTIDE SEQUENCE [LARGE SCALE GENOMIC DNA]</scope>
    <source>
        <strain evidence="1 2">8</strain>
    </source>
</reference>
<sequence>MGTLYGSTVDTLKKCVQTSKSLVSAYSTTAANIQFSLLLHFQQF</sequence>